<evidence type="ECO:0000313" key="2">
    <source>
        <dbReference type="Proteomes" id="UP000765224"/>
    </source>
</evidence>
<evidence type="ECO:0008006" key="3">
    <source>
        <dbReference type="Google" id="ProtNLM"/>
    </source>
</evidence>
<comment type="caution">
    <text evidence="1">The sequence shown here is derived from an EMBL/GenBank/DDBJ whole genome shotgun (WGS) entry which is preliminary data.</text>
</comment>
<dbReference type="CDD" id="cd20694">
    <property type="entry name" value="CdiI_Ct-like"/>
    <property type="match status" value="1"/>
</dbReference>
<evidence type="ECO:0000313" key="1">
    <source>
        <dbReference type="EMBL" id="MBV4457874.1"/>
    </source>
</evidence>
<sequence>MNLTYQAPSISHDEATRLLATDEDRNIIAGLISIGLNELDRVWAQNVCLAYLTSESEAVAASAVTALGHLARRHCETDRETVIPALEAVKEQFPTLDGIVSDALDDIDAYT</sequence>
<dbReference type="Proteomes" id="UP000765224">
    <property type="component" value="Unassembled WGS sequence"/>
</dbReference>
<dbReference type="RefSeq" id="WP_217891509.1">
    <property type="nucleotide sequence ID" value="NZ_JAHSTS010000001.1"/>
</dbReference>
<accession>A0ABS6PBN3</accession>
<protein>
    <recommendedName>
        <fullName evidence="3">HEAT repeat domain-containing protein</fullName>
    </recommendedName>
</protein>
<gene>
    <name evidence="1" type="ORF">KVG96_07955</name>
</gene>
<reference evidence="1 2" key="1">
    <citation type="submission" date="2021-06" db="EMBL/GenBank/DDBJ databases">
        <title>Updating the genus Pseudomonas: Description of 43 new species and partition of the Pseudomonas putida group.</title>
        <authorList>
            <person name="Girard L."/>
            <person name="Lood C."/>
            <person name="Vandamme P."/>
            <person name="Rokni-Zadeh H."/>
            <person name="Van Noort V."/>
            <person name="Hofte M."/>
            <person name="Lavigne R."/>
            <person name="De Mot R."/>
        </authorList>
    </citation>
    <scope>NUCLEOTIDE SEQUENCE [LARGE SCALE GENOMIC DNA]</scope>
    <source>
        <strain evidence="1 2">COR58</strain>
    </source>
</reference>
<dbReference type="EMBL" id="JAHSTS010000001">
    <property type="protein sequence ID" value="MBV4457874.1"/>
    <property type="molecule type" value="Genomic_DNA"/>
</dbReference>
<name>A0ABS6PBN3_9PSED</name>
<organism evidence="1 2">
    <name type="scientific">Pseudomonas ekonensis</name>
    <dbReference type="NCBI Taxonomy" id="2842353"/>
    <lineage>
        <taxon>Bacteria</taxon>
        <taxon>Pseudomonadati</taxon>
        <taxon>Pseudomonadota</taxon>
        <taxon>Gammaproteobacteria</taxon>
        <taxon>Pseudomonadales</taxon>
        <taxon>Pseudomonadaceae</taxon>
        <taxon>Pseudomonas</taxon>
    </lineage>
</organism>
<keyword evidence="2" id="KW-1185">Reference proteome</keyword>
<proteinExistence type="predicted"/>
<dbReference type="InterPro" id="IPR049796">
    <property type="entry name" value="CdiI_Ct-like"/>
</dbReference>